<gene>
    <name evidence="1" type="ORF">GGQ92_001892</name>
</gene>
<accession>A0A841RMG6</accession>
<dbReference type="EMBL" id="JACHON010000008">
    <property type="protein sequence ID" value="MBB6513102.1"/>
    <property type="molecule type" value="Genomic_DNA"/>
</dbReference>
<dbReference type="AlphaFoldDB" id="A0A841RMG6"/>
<dbReference type="Proteomes" id="UP000572212">
    <property type="component" value="Unassembled WGS sequence"/>
</dbReference>
<sequence>MYIVTAEEVYELDKYRISEGGINERIFNNGAGSTIY</sequence>
<keyword evidence="2" id="KW-1185">Reference proteome</keyword>
<proteinExistence type="predicted"/>
<organism evidence="1 2">
    <name type="scientific">Gracilibacillus halotolerans</name>
    <dbReference type="NCBI Taxonomy" id="74386"/>
    <lineage>
        <taxon>Bacteria</taxon>
        <taxon>Bacillati</taxon>
        <taxon>Bacillota</taxon>
        <taxon>Bacilli</taxon>
        <taxon>Bacillales</taxon>
        <taxon>Bacillaceae</taxon>
        <taxon>Gracilibacillus</taxon>
    </lineage>
</organism>
<evidence type="ECO:0000313" key="1">
    <source>
        <dbReference type="EMBL" id="MBB6513102.1"/>
    </source>
</evidence>
<reference evidence="1 2" key="1">
    <citation type="submission" date="2020-08" db="EMBL/GenBank/DDBJ databases">
        <title>Genomic Encyclopedia of Type Strains, Phase IV (KMG-IV): sequencing the most valuable type-strain genomes for metagenomic binning, comparative biology and taxonomic classification.</title>
        <authorList>
            <person name="Goeker M."/>
        </authorList>
    </citation>
    <scope>NUCLEOTIDE SEQUENCE [LARGE SCALE GENOMIC DNA]</scope>
    <source>
        <strain evidence="1 2">DSM 11805</strain>
    </source>
</reference>
<comment type="caution">
    <text evidence="1">The sequence shown here is derived from an EMBL/GenBank/DDBJ whole genome shotgun (WGS) entry which is preliminary data.</text>
</comment>
<name>A0A841RMG6_9BACI</name>
<evidence type="ECO:0000313" key="2">
    <source>
        <dbReference type="Proteomes" id="UP000572212"/>
    </source>
</evidence>
<protein>
    <submittedName>
        <fullName evidence="1">Uncharacterized protein</fullName>
    </submittedName>
</protein>